<feature type="domain" description="GCVT N-terminal" evidence="2">
    <location>
        <begin position="36"/>
        <end position="189"/>
    </location>
</feature>
<dbReference type="GO" id="GO:0008115">
    <property type="term" value="F:sarcosine oxidase activity"/>
    <property type="evidence" value="ECO:0007669"/>
    <property type="project" value="UniProtKB-EC"/>
</dbReference>
<dbReference type="Pfam" id="PF08669">
    <property type="entry name" value="GCV_T_C"/>
    <property type="match status" value="1"/>
</dbReference>
<dbReference type="PATRIC" id="fig|442562.3.peg.1284"/>
<dbReference type="InterPro" id="IPR013977">
    <property type="entry name" value="GcvT_C"/>
</dbReference>
<dbReference type="SUPFAM" id="SSF101790">
    <property type="entry name" value="Aminomethyltransferase beta-barrel domain"/>
    <property type="match status" value="1"/>
</dbReference>
<feature type="binding site" evidence="1">
    <location>
        <position position="122"/>
    </location>
    <ligand>
        <name>substrate</name>
    </ligand>
</feature>
<evidence type="ECO:0000313" key="5">
    <source>
        <dbReference type="Proteomes" id="UP000019666"/>
    </source>
</evidence>
<organism evidence="4 5">
    <name type="scientific">Rubellimicrobium mesophilum DSM 19309</name>
    <dbReference type="NCBI Taxonomy" id="442562"/>
    <lineage>
        <taxon>Bacteria</taxon>
        <taxon>Pseudomonadati</taxon>
        <taxon>Pseudomonadota</taxon>
        <taxon>Alphaproteobacteria</taxon>
        <taxon>Rhodobacterales</taxon>
        <taxon>Roseobacteraceae</taxon>
        <taxon>Rubellimicrobium</taxon>
    </lineage>
</organism>
<dbReference type="Proteomes" id="UP000019666">
    <property type="component" value="Unassembled WGS sequence"/>
</dbReference>
<evidence type="ECO:0000256" key="1">
    <source>
        <dbReference type="PIRSR" id="PIRSR006487-1"/>
    </source>
</evidence>
<dbReference type="HOGENOM" id="CLU_007884_5_0_5"/>
<comment type="caution">
    <text evidence="4">The sequence shown here is derived from an EMBL/GenBank/DDBJ whole genome shotgun (WGS) entry which is preliminary data.</text>
</comment>
<dbReference type="PIRSF" id="PIRSF006487">
    <property type="entry name" value="GcvT"/>
    <property type="match status" value="1"/>
</dbReference>
<dbReference type="InterPro" id="IPR027266">
    <property type="entry name" value="TrmE/GcvT-like"/>
</dbReference>
<dbReference type="EMBL" id="AOSK01000036">
    <property type="protein sequence ID" value="EYD77036.1"/>
    <property type="molecule type" value="Genomic_DNA"/>
</dbReference>
<keyword evidence="5" id="KW-1185">Reference proteome</keyword>
<evidence type="ECO:0000313" key="4">
    <source>
        <dbReference type="EMBL" id="EYD77036.1"/>
    </source>
</evidence>
<evidence type="ECO:0000259" key="2">
    <source>
        <dbReference type="Pfam" id="PF01571"/>
    </source>
</evidence>
<dbReference type="PANTHER" id="PTHR43757:SF2">
    <property type="entry name" value="AMINOMETHYLTRANSFERASE, MITOCHONDRIAL"/>
    <property type="match status" value="1"/>
</dbReference>
<dbReference type="EC" id="1.5.3.1" evidence="4"/>
<keyword evidence="4" id="KW-0560">Oxidoreductase</keyword>
<sequence length="303" mass="33483">MPLRADVQRERVPVGRRRGRAAERGHLALPYDDRGADRIHAHMEDWLQTEWHGWKVYTANMTEQWAQIAVAGPRARDVIAKLGGMDLSREALPFMTFAEGTLGNRFQARVHRISFSGELSYEIAVPAGQGLALWEALMEAGREFGVTPYGTEAMHVLRAEKGYVMIGEETDGTVIPQDLNLGWAISKKKPDFLGKRAQMRTFMASPDRWQLVGLETLDGSVLPEGAYILGVGENANGQRNTEGRITSTYFSATLDRGIAMALLHRGGDRMGQTVQVSRRGGDPVPARVVDPVLFDKAGERLNG</sequence>
<proteinExistence type="predicted"/>
<gene>
    <name evidence="4" type="ORF">Rumeso_01295</name>
</gene>
<dbReference type="PANTHER" id="PTHR43757">
    <property type="entry name" value="AMINOMETHYLTRANSFERASE"/>
    <property type="match status" value="1"/>
</dbReference>
<dbReference type="AlphaFoldDB" id="A0A017HRR5"/>
<accession>A0A017HRR5</accession>
<dbReference type="InterPro" id="IPR006222">
    <property type="entry name" value="GCVT_N"/>
</dbReference>
<dbReference type="Pfam" id="PF01571">
    <property type="entry name" value="GCV_T"/>
    <property type="match status" value="1"/>
</dbReference>
<evidence type="ECO:0000259" key="3">
    <source>
        <dbReference type="Pfam" id="PF08669"/>
    </source>
</evidence>
<dbReference type="STRING" id="442562.Rumeso_01295"/>
<dbReference type="InterPro" id="IPR029043">
    <property type="entry name" value="GcvT/YgfZ_C"/>
</dbReference>
<dbReference type="Gene3D" id="3.30.1360.120">
    <property type="entry name" value="Probable tRNA modification gtpase trme, domain 1"/>
    <property type="match status" value="1"/>
</dbReference>
<dbReference type="InterPro" id="IPR028896">
    <property type="entry name" value="GcvT/YgfZ/DmdA"/>
</dbReference>
<protein>
    <submittedName>
        <fullName evidence="4">Sarcosine oxidase alpha subunit</fullName>
        <ecNumber evidence="4">1.5.3.1</ecNumber>
    </submittedName>
</protein>
<feature type="domain" description="Aminomethyltransferase C-terminal" evidence="3">
    <location>
        <begin position="210"/>
        <end position="295"/>
    </location>
</feature>
<dbReference type="SUPFAM" id="SSF103025">
    <property type="entry name" value="Folate-binding domain"/>
    <property type="match status" value="1"/>
</dbReference>
<name>A0A017HRR5_9RHOB</name>
<reference evidence="4 5" key="1">
    <citation type="submission" date="2013-02" db="EMBL/GenBank/DDBJ databases">
        <authorList>
            <person name="Fiebig A."/>
            <person name="Goeker M."/>
            <person name="Klenk H.-P.P."/>
        </authorList>
    </citation>
    <scope>NUCLEOTIDE SEQUENCE [LARGE SCALE GENOMIC DNA]</scope>
    <source>
        <strain evidence="4 5">DSM 19309</strain>
    </source>
</reference>